<dbReference type="InterPro" id="IPR033904">
    <property type="entry name" value="Trans_IPPS_HH"/>
</dbReference>
<dbReference type="HOGENOM" id="CLU_037269_0_1_6"/>
<protein>
    <submittedName>
        <fullName evidence="1">Squalene and phytoene synthases superfamily</fullName>
    </submittedName>
</protein>
<dbReference type="SUPFAM" id="SSF48576">
    <property type="entry name" value="Terpenoid synthases"/>
    <property type="match status" value="1"/>
</dbReference>
<dbReference type="NCBIfam" id="TIGR03464">
    <property type="entry name" value="HpnC"/>
    <property type="match status" value="1"/>
</dbReference>
<dbReference type="OrthoDB" id="9807580at2"/>
<dbReference type="InterPro" id="IPR008949">
    <property type="entry name" value="Isoprenoid_synthase_dom_sf"/>
</dbReference>
<accession>C0N8A4</accession>
<name>C0N8A4_9GAMM</name>
<dbReference type="InterPro" id="IPR044843">
    <property type="entry name" value="Trans_IPPS_bact-type"/>
</dbReference>
<dbReference type="GO" id="GO:0016114">
    <property type="term" value="P:terpenoid biosynthetic process"/>
    <property type="evidence" value="ECO:0007669"/>
    <property type="project" value="UniProtKB-ARBA"/>
</dbReference>
<dbReference type="PANTHER" id="PTHR31480">
    <property type="entry name" value="BIFUNCTIONAL LYCOPENE CYCLASE/PHYTOENE SYNTHASE"/>
    <property type="match status" value="1"/>
</dbReference>
<organism evidence="1 2">
    <name type="scientific">Methylophaga thiooxydans DMS010</name>
    <dbReference type="NCBI Taxonomy" id="637616"/>
    <lineage>
        <taxon>Bacteria</taxon>
        <taxon>Pseudomonadati</taxon>
        <taxon>Pseudomonadota</taxon>
        <taxon>Gammaproteobacteria</taxon>
        <taxon>Thiotrichales</taxon>
        <taxon>Piscirickettsiaceae</taxon>
        <taxon>Methylophaga</taxon>
    </lineage>
</organism>
<dbReference type="RefSeq" id="WP_008291902.1">
    <property type="nucleotide sequence ID" value="NZ_GG657903.1"/>
</dbReference>
<dbReference type="CDD" id="cd00683">
    <property type="entry name" value="Trans_IPPS_HH"/>
    <property type="match status" value="1"/>
</dbReference>
<dbReference type="SFLD" id="SFLDG01018">
    <property type="entry name" value="Squalene/Phytoene_Synthase_Lik"/>
    <property type="match status" value="1"/>
</dbReference>
<dbReference type="InterPro" id="IPR017827">
    <property type="entry name" value="HSQ_synthase_HpnC"/>
</dbReference>
<dbReference type="Gene3D" id="1.10.600.10">
    <property type="entry name" value="Farnesyl Diphosphate Synthase"/>
    <property type="match status" value="1"/>
</dbReference>
<gene>
    <name evidence="1" type="ORF">MDMS009_2472</name>
</gene>
<reference evidence="1 2" key="1">
    <citation type="journal article" date="2011" name="J. Bacteriol.">
        <title>Draft genome sequence of the chemolithoheterotrophic, halophilic methylotroph Methylophaga thiooxydans DMS010.</title>
        <authorList>
            <person name="Boden R."/>
            <person name="Ferriera S."/>
            <person name="Johnson J."/>
            <person name="Kelly D.P."/>
            <person name="Murrell J.C."/>
            <person name="Schafer H."/>
        </authorList>
    </citation>
    <scope>NUCLEOTIDE SEQUENCE [LARGE SCALE GENOMIC DNA]</scope>
    <source>
        <strain evidence="1 2">DMS010</strain>
    </source>
</reference>
<dbReference type="SFLD" id="SFLDS00005">
    <property type="entry name" value="Isoprenoid_Synthase_Type_I"/>
    <property type="match status" value="1"/>
</dbReference>
<dbReference type="EMBL" id="GG657903">
    <property type="protein sequence ID" value="EEF78955.1"/>
    <property type="molecule type" value="Genomic_DNA"/>
</dbReference>
<keyword evidence="2" id="KW-1185">Reference proteome</keyword>
<dbReference type="InterPro" id="IPR002060">
    <property type="entry name" value="Squ/phyt_synthse"/>
</dbReference>
<evidence type="ECO:0000313" key="1">
    <source>
        <dbReference type="EMBL" id="EEF78955.1"/>
    </source>
</evidence>
<dbReference type="Proteomes" id="UP000004679">
    <property type="component" value="Unassembled WGS sequence"/>
</dbReference>
<dbReference type="GO" id="GO:0004311">
    <property type="term" value="F:geranylgeranyl diphosphate synthase activity"/>
    <property type="evidence" value="ECO:0007669"/>
    <property type="project" value="InterPro"/>
</dbReference>
<evidence type="ECO:0000313" key="2">
    <source>
        <dbReference type="Proteomes" id="UP000004679"/>
    </source>
</evidence>
<sequence length="307" mass="34730">MITKSELDNAYRFCQQLAQSHYENFPVASLLLPKRLRKPISVIYAFARTADDFADEGSESESTRLEQLEQYSTALKQISADNYQGNAPIFIALQDVIQQHQLPIGLFDDLLSAFKQDVVKSRYANFDEVLDYCRFSANPVGRLLLYLNGSPSQQQLQQSDAICSALQLINFYQDIVQDYTEQDRIYIPQNELAATGLKASDLIQPDSEKIAPLIRSLYQRTADMMQAGYPLGASLTGRLGWEIRAMTLGGIQTLALLRQQSDRSLLTRPRLKKTTLFGIMLRSARKGQYMNRCQQLLLPEDKKTSPG</sequence>
<dbReference type="Pfam" id="PF00494">
    <property type="entry name" value="SQS_PSY"/>
    <property type="match status" value="1"/>
</dbReference>
<dbReference type="GO" id="GO:0051996">
    <property type="term" value="F:squalene synthase [NAD(P)H] activity"/>
    <property type="evidence" value="ECO:0007669"/>
    <property type="project" value="InterPro"/>
</dbReference>
<proteinExistence type="predicted"/>
<dbReference type="AlphaFoldDB" id="C0N8A4"/>
<dbReference type="SFLD" id="SFLDG01212">
    <property type="entry name" value="Phytoene_synthase_like"/>
    <property type="match status" value="1"/>
</dbReference>